<gene>
    <name evidence="1" type="ORF">DDK22_34505</name>
</gene>
<sequence length="240" mass="26404">MSNTQRAIASPTRTRQAARLLPVLSELRQEVRSLSRRAHRLALAQADGDDDACRHQLAQLFERWIEDGTPRAQVVCFASAAEFGLPLHRHAERCRAAAMCDGSDAVRALYWAAMHRTRGRVGMTAKMEDAQGAVLPVVAPAPPAAAQLRVLPAASVRPLCRRCERLRLDARCANGHGALHPLGDMQWRSLAAGVQCQTREHQCDTCNTHWTQHRSAADPFTAWTISRRGNAIPARDALTA</sequence>
<reference evidence="1 2" key="1">
    <citation type="submission" date="2018-04" db="EMBL/GenBank/DDBJ databases">
        <title>Cupriavidus necator CR12 genome sequencing and assembly.</title>
        <authorList>
            <person name="Ben Fekih I."/>
            <person name="Mazhar H.S."/>
            <person name="Bello S.K."/>
            <person name="Rensing C."/>
        </authorList>
    </citation>
    <scope>NUCLEOTIDE SEQUENCE [LARGE SCALE GENOMIC DNA]</scope>
    <source>
        <strain evidence="1 2">CR12</strain>
    </source>
</reference>
<dbReference type="RefSeq" id="WP_114135845.1">
    <property type="nucleotide sequence ID" value="NZ_CP068434.1"/>
</dbReference>
<comment type="caution">
    <text evidence="1">The sequence shown here is derived from an EMBL/GenBank/DDBJ whole genome shotgun (WGS) entry which is preliminary data.</text>
</comment>
<evidence type="ECO:0000313" key="2">
    <source>
        <dbReference type="Proteomes" id="UP000253501"/>
    </source>
</evidence>
<dbReference type="Proteomes" id="UP000253501">
    <property type="component" value="Unassembled WGS sequence"/>
</dbReference>
<organism evidence="1 2">
    <name type="scientific">Cupriavidus necator</name>
    <name type="common">Alcaligenes eutrophus</name>
    <name type="synonym">Ralstonia eutropha</name>
    <dbReference type="NCBI Taxonomy" id="106590"/>
    <lineage>
        <taxon>Bacteria</taxon>
        <taxon>Pseudomonadati</taxon>
        <taxon>Pseudomonadota</taxon>
        <taxon>Betaproteobacteria</taxon>
        <taxon>Burkholderiales</taxon>
        <taxon>Burkholderiaceae</taxon>
        <taxon>Cupriavidus</taxon>
    </lineage>
</organism>
<protein>
    <submittedName>
        <fullName evidence="1">Uncharacterized protein</fullName>
    </submittedName>
</protein>
<dbReference type="EMBL" id="QDHA01000119">
    <property type="protein sequence ID" value="RCJ03958.1"/>
    <property type="molecule type" value="Genomic_DNA"/>
</dbReference>
<evidence type="ECO:0000313" key="1">
    <source>
        <dbReference type="EMBL" id="RCJ03958.1"/>
    </source>
</evidence>
<dbReference type="AlphaFoldDB" id="A0A367P7Z0"/>
<accession>A0A367P7Z0</accession>
<proteinExistence type="predicted"/>
<name>A0A367P7Z0_CUPNE</name>